<sequence>MHLDVLYINGDITTLDPDRPSARKMGVLGGVLVGLDDELDGCTAADVVDLGGAHVVPGFHDAHHHLSMRGQRLTQLDLRPSAVTSMDALYAAIREHAERLPEGAWVRGHGYDQNRIGGAHPTREVLDELTGGRPVWLAHNSAHMGVVNTAAIRLMGYADPRDLPDVPGGTVERDSAGVPTGLLTEQAQGLVYELIRPEPLEDYVRAIELGSEVALAEGLTSVTEPGIAGRLTGNGPADLHAFLTARERGVLGVRATVMPEMAALHDVDGGEPGSAGFGLDLGLRTGLGDDTLRIGAVKLFSDGSLIGRTASMCCDYADAVGNRGFTQDDPERLREQIFRAHRAGWQVATHAIGDAAVQLVLDAYARAQRQFPRADARHRIEHCGVTSDAQVAEIARLGVVPVPQGRFIDELGDGMIAALGAERAELAYRQLSFLRAGVEVPGSSDCPIVEGAPLLGIHALVNRETADGQVMGAAERLTPLQALRAFTSGSAYADHQEHRKGRLARGMLADFTVLSEDLTRVDPRAIKDVEVTATVVGGEIKHDRMGLTG</sequence>
<evidence type="ECO:0000313" key="3">
    <source>
        <dbReference type="Proteomes" id="UP001210380"/>
    </source>
</evidence>
<protein>
    <submittedName>
        <fullName evidence="2">Amidohydrolase</fullName>
    </submittedName>
</protein>
<accession>A0ABT4V0U3</accession>
<reference evidence="2 3" key="1">
    <citation type="submission" date="2022-11" db="EMBL/GenBank/DDBJ databases">
        <title>Draft genome sequence of Saccharopolyspora sp. WRP15-2 isolated from rhizosphere soils of wild rice in Thailand.</title>
        <authorList>
            <person name="Duangmal K."/>
            <person name="Kammanee S."/>
            <person name="Muangham S."/>
        </authorList>
    </citation>
    <scope>NUCLEOTIDE SEQUENCE [LARGE SCALE GENOMIC DNA]</scope>
    <source>
        <strain evidence="2 3">WRP15-2</strain>
    </source>
</reference>
<dbReference type="Gene3D" id="3.20.20.140">
    <property type="entry name" value="Metal-dependent hydrolases"/>
    <property type="match status" value="1"/>
</dbReference>
<feature type="domain" description="Amidohydrolase 3" evidence="1">
    <location>
        <begin position="46"/>
        <end position="540"/>
    </location>
</feature>
<dbReference type="Gene3D" id="3.10.310.70">
    <property type="match status" value="1"/>
</dbReference>
<dbReference type="CDD" id="cd01300">
    <property type="entry name" value="YtcJ_like"/>
    <property type="match status" value="1"/>
</dbReference>
<proteinExistence type="predicted"/>
<dbReference type="InterPro" id="IPR013108">
    <property type="entry name" value="Amidohydro_3"/>
</dbReference>
<gene>
    <name evidence="2" type="ORF">OU415_19105</name>
</gene>
<dbReference type="InterPro" id="IPR033932">
    <property type="entry name" value="YtcJ-like"/>
</dbReference>
<dbReference type="PANTHER" id="PTHR22642:SF2">
    <property type="entry name" value="PROTEIN LONG AFTER FAR-RED 3"/>
    <property type="match status" value="1"/>
</dbReference>
<dbReference type="Proteomes" id="UP001210380">
    <property type="component" value="Unassembled WGS sequence"/>
</dbReference>
<keyword evidence="3" id="KW-1185">Reference proteome</keyword>
<dbReference type="InterPro" id="IPR032466">
    <property type="entry name" value="Metal_Hydrolase"/>
</dbReference>
<comment type="caution">
    <text evidence="2">The sequence shown here is derived from an EMBL/GenBank/DDBJ whole genome shotgun (WGS) entry which is preliminary data.</text>
</comment>
<evidence type="ECO:0000259" key="1">
    <source>
        <dbReference type="Pfam" id="PF07969"/>
    </source>
</evidence>
<dbReference type="RefSeq" id="WP_270950238.1">
    <property type="nucleotide sequence ID" value="NZ_JAQGLA010000030.1"/>
</dbReference>
<name>A0ABT4V0U3_9PSEU</name>
<dbReference type="EMBL" id="JAQGLA010000030">
    <property type="protein sequence ID" value="MDA3627560.1"/>
    <property type="molecule type" value="Genomic_DNA"/>
</dbReference>
<evidence type="ECO:0000313" key="2">
    <source>
        <dbReference type="EMBL" id="MDA3627560.1"/>
    </source>
</evidence>
<dbReference type="PANTHER" id="PTHR22642">
    <property type="entry name" value="IMIDAZOLONEPROPIONASE"/>
    <property type="match status" value="1"/>
</dbReference>
<organism evidence="2 3">
    <name type="scientific">Saccharopolyspora oryzae</name>
    <dbReference type="NCBI Taxonomy" id="2997343"/>
    <lineage>
        <taxon>Bacteria</taxon>
        <taxon>Bacillati</taxon>
        <taxon>Actinomycetota</taxon>
        <taxon>Actinomycetes</taxon>
        <taxon>Pseudonocardiales</taxon>
        <taxon>Pseudonocardiaceae</taxon>
        <taxon>Saccharopolyspora</taxon>
    </lineage>
</organism>
<dbReference type="SUPFAM" id="SSF51338">
    <property type="entry name" value="Composite domain of metallo-dependent hydrolases"/>
    <property type="match status" value="1"/>
</dbReference>
<dbReference type="Gene3D" id="2.30.40.10">
    <property type="entry name" value="Urease, subunit C, domain 1"/>
    <property type="match status" value="1"/>
</dbReference>
<dbReference type="InterPro" id="IPR011059">
    <property type="entry name" value="Metal-dep_hydrolase_composite"/>
</dbReference>
<dbReference type="SUPFAM" id="SSF51556">
    <property type="entry name" value="Metallo-dependent hydrolases"/>
    <property type="match status" value="1"/>
</dbReference>
<dbReference type="Pfam" id="PF07969">
    <property type="entry name" value="Amidohydro_3"/>
    <property type="match status" value="1"/>
</dbReference>